<reference evidence="1" key="2">
    <citation type="journal article" date="2015" name="Data Brief">
        <title>Shoot transcriptome of the giant reed, Arundo donax.</title>
        <authorList>
            <person name="Barrero R.A."/>
            <person name="Guerrero F.D."/>
            <person name="Moolhuijzen P."/>
            <person name="Goolsby J.A."/>
            <person name="Tidwell J."/>
            <person name="Bellgard S.E."/>
            <person name="Bellgard M.I."/>
        </authorList>
    </citation>
    <scope>NUCLEOTIDE SEQUENCE</scope>
    <source>
        <tissue evidence="1">Shoot tissue taken approximately 20 cm above the soil surface</tissue>
    </source>
</reference>
<proteinExistence type="predicted"/>
<reference evidence="1" key="1">
    <citation type="submission" date="2014-09" db="EMBL/GenBank/DDBJ databases">
        <authorList>
            <person name="Magalhaes I.L.F."/>
            <person name="Oliveira U."/>
            <person name="Santos F.R."/>
            <person name="Vidigal T.H.D.A."/>
            <person name="Brescovit A.D."/>
            <person name="Santos A.J."/>
        </authorList>
    </citation>
    <scope>NUCLEOTIDE SEQUENCE</scope>
    <source>
        <tissue evidence="1">Shoot tissue taken approximately 20 cm above the soil surface</tissue>
    </source>
</reference>
<protein>
    <submittedName>
        <fullName evidence="1">Uncharacterized protein</fullName>
    </submittedName>
</protein>
<name>A0A0A8ZYQ3_ARUDO</name>
<evidence type="ECO:0000313" key="1">
    <source>
        <dbReference type="EMBL" id="JAD42858.1"/>
    </source>
</evidence>
<organism evidence="1">
    <name type="scientific">Arundo donax</name>
    <name type="common">Giant reed</name>
    <name type="synonym">Donax arundinaceus</name>
    <dbReference type="NCBI Taxonomy" id="35708"/>
    <lineage>
        <taxon>Eukaryota</taxon>
        <taxon>Viridiplantae</taxon>
        <taxon>Streptophyta</taxon>
        <taxon>Embryophyta</taxon>
        <taxon>Tracheophyta</taxon>
        <taxon>Spermatophyta</taxon>
        <taxon>Magnoliopsida</taxon>
        <taxon>Liliopsida</taxon>
        <taxon>Poales</taxon>
        <taxon>Poaceae</taxon>
        <taxon>PACMAD clade</taxon>
        <taxon>Arundinoideae</taxon>
        <taxon>Arundineae</taxon>
        <taxon>Arundo</taxon>
    </lineage>
</organism>
<sequence length="26" mass="2970">MKGINKFLATKEATFAITHQTISQKY</sequence>
<dbReference type="EMBL" id="GBRH01255037">
    <property type="protein sequence ID" value="JAD42858.1"/>
    <property type="molecule type" value="Transcribed_RNA"/>
</dbReference>
<dbReference type="AlphaFoldDB" id="A0A0A8ZYQ3"/>
<accession>A0A0A8ZYQ3</accession>